<evidence type="ECO:0000256" key="2">
    <source>
        <dbReference type="ARBA" id="ARBA00023125"/>
    </source>
</evidence>
<dbReference type="Gene3D" id="1.10.10.10">
    <property type="entry name" value="Winged helix-like DNA-binding domain superfamily/Winged helix DNA-binding domain"/>
    <property type="match status" value="1"/>
</dbReference>
<dbReference type="GO" id="GO:0003677">
    <property type="term" value="F:DNA binding"/>
    <property type="evidence" value="ECO:0007669"/>
    <property type="project" value="UniProtKB-KW"/>
</dbReference>
<reference evidence="4 5" key="1">
    <citation type="journal article" date="2019" name="Nat. Med.">
        <title>A library of human gut bacterial isolates paired with longitudinal multiomics data enables mechanistic microbiome research.</title>
        <authorList>
            <person name="Poyet M."/>
            <person name="Groussin M."/>
            <person name="Gibbons S.M."/>
            <person name="Avila-Pacheco J."/>
            <person name="Jiang X."/>
            <person name="Kearney S.M."/>
            <person name="Perrotta A.R."/>
            <person name="Berdy B."/>
            <person name="Zhao S."/>
            <person name="Lieberman T.D."/>
            <person name="Swanson P.K."/>
            <person name="Smith M."/>
            <person name="Roesemann S."/>
            <person name="Alexander J.E."/>
            <person name="Rich S.A."/>
            <person name="Livny J."/>
            <person name="Vlamakis H."/>
            <person name="Clish C."/>
            <person name="Bullock K."/>
            <person name="Deik A."/>
            <person name="Scott J."/>
            <person name="Pierce K.A."/>
            <person name="Xavier R.J."/>
            <person name="Alm E.J."/>
        </authorList>
    </citation>
    <scope>NUCLEOTIDE SEQUENCE [LARGE SCALE GENOMIC DNA]</scope>
    <source>
        <strain evidence="4 5">BIOML-A2</strain>
    </source>
</reference>
<dbReference type="Proteomes" id="UP000462362">
    <property type="component" value="Unassembled WGS sequence"/>
</dbReference>
<dbReference type="GO" id="GO:0003700">
    <property type="term" value="F:DNA-binding transcription factor activity"/>
    <property type="evidence" value="ECO:0007669"/>
    <property type="project" value="InterPro"/>
</dbReference>
<dbReference type="RefSeq" id="WP_008863321.1">
    <property type="nucleotide sequence ID" value="NZ_CAJUON010000013.1"/>
</dbReference>
<keyword evidence="3" id="KW-0804">Transcription</keyword>
<dbReference type="CDD" id="cd00090">
    <property type="entry name" value="HTH_ARSR"/>
    <property type="match status" value="1"/>
</dbReference>
<evidence type="ECO:0000256" key="1">
    <source>
        <dbReference type="ARBA" id="ARBA00023015"/>
    </source>
</evidence>
<dbReference type="EMBL" id="WNCL01000014">
    <property type="protein sequence ID" value="MTU43172.1"/>
    <property type="molecule type" value="Genomic_DNA"/>
</dbReference>
<comment type="caution">
    <text evidence="4">The sequence shown here is derived from an EMBL/GenBank/DDBJ whole genome shotgun (WGS) entry which is preliminary data.</text>
</comment>
<dbReference type="InterPro" id="IPR036390">
    <property type="entry name" value="WH_DNA-bd_sf"/>
</dbReference>
<evidence type="ECO:0000313" key="5">
    <source>
        <dbReference type="Proteomes" id="UP000462362"/>
    </source>
</evidence>
<dbReference type="PANTHER" id="PTHR42756:SF1">
    <property type="entry name" value="TRANSCRIPTIONAL REPRESSOR OF EMRAB OPERON"/>
    <property type="match status" value="1"/>
</dbReference>
<dbReference type="PROSITE" id="PS50995">
    <property type="entry name" value="HTH_MARR_2"/>
    <property type="match status" value="1"/>
</dbReference>
<dbReference type="PRINTS" id="PR00598">
    <property type="entry name" value="HTHMARR"/>
</dbReference>
<protein>
    <submittedName>
        <fullName evidence="4">MarR family transcriptional regulator</fullName>
    </submittedName>
</protein>
<dbReference type="PANTHER" id="PTHR42756">
    <property type="entry name" value="TRANSCRIPTIONAL REGULATOR, MARR"/>
    <property type="match status" value="1"/>
</dbReference>
<dbReference type="GeneID" id="43347678"/>
<keyword evidence="1" id="KW-0805">Transcription regulation</keyword>
<dbReference type="SUPFAM" id="SSF46785">
    <property type="entry name" value="Winged helix' DNA-binding domain"/>
    <property type="match status" value="1"/>
</dbReference>
<keyword evidence="2" id="KW-0238">DNA-binding</keyword>
<gene>
    <name evidence="4" type="ORF">GMD42_05965</name>
</gene>
<proteinExistence type="predicted"/>
<evidence type="ECO:0000313" key="4">
    <source>
        <dbReference type="EMBL" id="MTU43172.1"/>
    </source>
</evidence>
<dbReference type="AlphaFoldDB" id="A0A6I3S1A6"/>
<dbReference type="InterPro" id="IPR011991">
    <property type="entry name" value="ArsR-like_HTH"/>
</dbReference>
<dbReference type="InterPro" id="IPR036388">
    <property type="entry name" value="WH-like_DNA-bd_sf"/>
</dbReference>
<sequence length="140" mass="15779">MENYEIVYLSSLLNEKAGFFIQEELKKYGCPELKMAHGDIFHTLFEAGELSAKEIAERTRRSKSTVSELVDRLVKLGYVCKKTDPADARGVKISLTEKGVAFEAVFGKISEDLSERILSAVEPEELEIAEKVMRKLTSNF</sequence>
<dbReference type="InterPro" id="IPR000835">
    <property type="entry name" value="HTH_MarR-typ"/>
</dbReference>
<organism evidence="4 5">
    <name type="scientific">Parasutterella excrementihominis</name>
    <dbReference type="NCBI Taxonomy" id="487175"/>
    <lineage>
        <taxon>Bacteria</taxon>
        <taxon>Pseudomonadati</taxon>
        <taxon>Pseudomonadota</taxon>
        <taxon>Betaproteobacteria</taxon>
        <taxon>Burkholderiales</taxon>
        <taxon>Sutterellaceae</taxon>
        <taxon>Parasutterella</taxon>
    </lineage>
</organism>
<dbReference type="Pfam" id="PF12802">
    <property type="entry name" value="MarR_2"/>
    <property type="match status" value="1"/>
</dbReference>
<accession>A0A6I3S1A6</accession>
<dbReference type="SMART" id="SM00347">
    <property type="entry name" value="HTH_MARR"/>
    <property type="match status" value="1"/>
</dbReference>
<name>A0A6I3S1A6_9BURK</name>
<evidence type="ECO:0000256" key="3">
    <source>
        <dbReference type="ARBA" id="ARBA00023163"/>
    </source>
</evidence>